<feature type="non-terminal residue" evidence="4">
    <location>
        <position position="514"/>
    </location>
</feature>
<dbReference type="Pfam" id="PF01757">
    <property type="entry name" value="Acyl_transf_3"/>
    <property type="match status" value="1"/>
</dbReference>
<feature type="domain" description="Nose resistant-to-fluoxetine protein N-terminal" evidence="3">
    <location>
        <begin position="41"/>
        <end position="189"/>
    </location>
</feature>
<feature type="transmembrane region" description="Helical" evidence="1">
    <location>
        <begin position="419"/>
        <end position="438"/>
    </location>
</feature>
<organism evidence="4">
    <name type="scientific">Graphocephala atropunctata</name>
    <dbReference type="NCBI Taxonomy" id="36148"/>
    <lineage>
        <taxon>Eukaryota</taxon>
        <taxon>Metazoa</taxon>
        <taxon>Ecdysozoa</taxon>
        <taxon>Arthropoda</taxon>
        <taxon>Hexapoda</taxon>
        <taxon>Insecta</taxon>
        <taxon>Pterygota</taxon>
        <taxon>Neoptera</taxon>
        <taxon>Paraneoptera</taxon>
        <taxon>Hemiptera</taxon>
        <taxon>Auchenorrhyncha</taxon>
        <taxon>Membracoidea</taxon>
        <taxon>Cicadellidae</taxon>
        <taxon>Cicadellinae</taxon>
        <taxon>Cicadellini</taxon>
        <taxon>Graphocephala</taxon>
    </lineage>
</organism>
<proteinExistence type="predicted"/>
<protein>
    <recommendedName>
        <fullName evidence="3">Nose resistant-to-fluoxetine protein N-terminal domain-containing protein</fullName>
    </recommendedName>
</protein>
<dbReference type="EMBL" id="GEBQ01025424">
    <property type="protein sequence ID" value="JAT14553.1"/>
    <property type="molecule type" value="Transcribed_RNA"/>
</dbReference>
<dbReference type="InterPro" id="IPR006621">
    <property type="entry name" value="Nose-resist-to-fluoxetine_N"/>
</dbReference>
<feature type="transmembrane region" description="Helical" evidence="1">
    <location>
        <begin position="359"/>
        <end position="376"/>
    </location>
</feature>
<dbReference type="InterPro" id="IPR052728">
    <property type="entry name" value="O2_lipid_transport_reg"/>
</dbReference>
<feature type="signal peptide" evidence="2">
    <location>
        <begin position="1"/>
        <end position="20"/>
    </location>
</feature>
<accession>A0A1B6KSX3</accession>
<keyword evidence="2" id="KW-0732">Signal</keyword>
<evidence type="ECO:0000313" key="4">
    <source>
        <dbReference type="EMBL" id="JAT14553.1"/>
    </source>
</evidence>
<dbReference type="PANTHER" id="PTHR11161">
    <property type="entry name" value="O-ACYLTRANSFERASE"/>
    <property type="match status" value="1"/>
</dbReference>
<name>A0A1B6KSX3_9HEMI</name>
<reference evidence="4" key="1">
    <citation type="submission" date="2015-11" db="EMBL/GenBank/DDBJ databases">
        <title>De novo transcriptome assembly of four potential Pierce s Disease insect vectors from Arizona vineyards.</title>
        <authorList>
            <person name="Tassone E.E."/>
        </authorList>
    </citation>
    <scope>NUCLEOTIDE SEQUENCE</scope>
</reference>
<evidence type="ECO:0000256" key="1">
    <source>
        <dbReference type="SAM" id="Phobius"/>
    </source>
</evidence>
<dbReference type="GO" id="GO:0016747">
    <property type="term" value="F:acyltransferase activity, transferring groups other than amino-acyl groups"/>
    <property type="evidence" value="ECO:0007669"/>
    <property type="project" value="InterPro"/>
</dbReference>
<dbReference type="AlphaFoldDB" id="A0A1B6KSX3"/>
<feature type="chain" id="PRO_5008586847" description="Nose resistant-to-fluoxetine protein N-terminal domain-containing protein" evidence="2">
    <location>
        <begin position="21"/>
        <end position="514"/>
    </location>
</feature>
<feature type="transmembrane region" description="Helical" evidence="1">
    <location>
        <begin position="317"/>
        <end position="338"/>
    </location>
</feature>
<feature type="transmembrane region" description="Helical" evidence="1">
    <location>
        <begin position="443"/>
        <end position="467"/>
    </location>
</feature>
<feature type="transmembrane region" description="Helical" evidence="1">
    <location>
        <begin position="262"/>
        <end position="283"/>
    </location>
</feature>
<keyword evidence="1" id="KW-0472">Membrane</keyword>
<dbReference type="PANTHER" id="PTHR11161:SF71">
    <property type="entry name" value="NOSE RESISTANT-TO-FLUOXETINE PROTEIN N-TERMINAL DOMAIN-CONTAINING PROTEIN"/>
    <property type="match status" value="1"/>
</dbReference>
<evidence type="ECO:0000259" key="3">
    <source>
        <dbReference type="SMART" id="SM00703"/>
    </source>
</evidence>
<keyword evidence="1" id="KW-1133">Transmembrane helix</keyword>
<feature type="transmembrane region" description="Helical" evidence="1">
    <location>
        <begin position="202"/>
        <end position="226"/>
    </location>
</feature>
<gene>
    <name evidence="4" type="ORF">g.50985</name>
</gene>
<keyword evidence="1" id="KW-0812">Transmembrane</keyword>
<dbReference type="Pfam" id="PF20146">
    <property type="entry name" value="NRF"/>
    <property type="match status" value="1"/>
</dbReference>
<sequence>MRVCWVGLLLGAVLVTGNKGLDWKTHGFLGPLPIADPQSQNPACREDSILLVSALENRTLWAEQMWDASAKSPVGLLTGTNLQFGNFDECLEVQYPVSSQYCLVTLLLDVPSGHDALDPETERYPPTGSAWDKIYFGGSKAKQRLDKMKMALCVPANCGPKDIEASVSRYLGLGKDNRTRTVLRVSVEEGACSRNDDPAYEFTFGDLAFCGVMLAVILLVTTATVYDFAVYDYDGSSPPANYVQCLSAYRGMKSLFRKDRGVAELDLSALYGIHVFAFFFIVLGHRFGSYMCTTIINYEDVEYMFRHYWLSMWTGHMDLFCDIFFFLSAFLLGIILSLQLDQRYVSPLKVYLHRLVRLLPAYATVVFFYATVYYKIGSGPIWNAVVKREQDQCRDYWWVNLLFLNNYLGGDKMCLLQSWYIACDFQLFLAGTLLLLLLNRRPVLGLTVSGLLLVAASLAPFLGTLWYHRPAILNFYKGMWELVRSDDLYVSVYSQAHYRGPGYLVGVLAGYAVF</sequence>
<dbReference type="InterPro" id="IPR002656">
    <property type="entry name" value="Acyl_transf_3_dom"/>
</dbReference>
<dbReference type="SMART" id="SM00703">
    <property type="entry name" value="NRF"/>
    <property type="match status" value="1"/>
</dbReference>
<evidence type="ECO:0000256" key="2">
    <source>
        <dbReference type="SAM" id="SignalP"/>
    </source>
</evidence>